<organism evidence="5 6">
    <name type="scientific">Oryza sativa subsp. japonica</name>
    <name type="common">Rice</name>
    <dbReference type="NCBI Taxonomy" id="39947"/>
    <lineage>
        <taxon>Eukaryota</taxon>
        <taxon>Viridiplantae</taxon>
        <taxon>Streptophyta</taxon>
        <taxon>Embryophyta</taxon>
        <taxon>Tracheophyta</taxon>
        <taxon>Spermatophyta</taxon>
        <taxon>Magnoliopsida</taxon>
        <taxon>Liliopsida</taxon>
        <taxon>Poales</taxon>
        <taxon>Poaceae</taxon>
        <taxon>BOP clade</taxon>
        <taxon>Oryzoideae</taxon>
        <taxon>Oryzeae</taxon>
        <taxon>Oryzinae</taxon>
        <taxon>Oryza</taxon>
        <taxon>Oryza sativa</taxon>
    </lineage>
</organism>
<dbReference type="PANTHER" id="PTHR11592">
    <property type="entry name" value="GLUTATHIONE PEROXIDASE"/>
    <property type="match status" value="1"/>
</dbReference>
<dbReference type="EMBL" id="AP014960">
    <property type="protein sequence ID" value="BAS91708.1"/>
    <property type="molecule type" value="Genomic_DNA"/>
</dbReference>
<dbReference type="OMA" id="HRTIYEF"/>
<dbReference type="GO" id="GO:0004601">
    <property type="term" value="F:peroxidase activity"/>
    <property type="evidence" value="ECO:0007669"/>
    <property type="project" value="UniProtKB-KW"/>
</dbReference>
<sequence length="111" mass="12031">MGAAESSSKLAGSIHEFTVKDARGSDVELSRYKGKVVLIVNAASRCGLTNYNYTELGQLYGKYKETGLEILAFPCNQFAGQEPPSQAAMSRLWSLLVPASKQSILSLARLM</sequence>
<accession>A0A0P0WGL5</accession>
<dbReference type="PaxDb" id="39947-A0A0P0WGL5"/>
<reference evidence="6" key="1">
    <citation type="journal article" date="2005" name="Nature">
        <title>The map-based sequence of the rice genome.</title>
        <authorList>
            <consortium name="International rice genome sequencing project (IRGSP)"/>
            <person name="Matsumoto T."/>
            <person name="Wu J."/>
            <person name="Kanamori H."/>
            <person name="Katayose Y."/>
            <person name="Fujisawa M."/>
            <person name="Namiki N."/>
            <person name="Mizuno H."/>
            <person name="Yamamoto K."/>
            <person name="Antonio B.A."/>
            <person name="Baba T."/>
            <person name="Sakata K."/>
            <person name="Nagamura Y."/>
            <person name="Aoki H."/>
            <person name="Arikawa K."/>
            <person name="Arita K."/>
            <person name="Bito T."/>
            <person name="Chiden Y."/>
            <person name="Fujitsuka N."/>
            <person name="Fukunaka R."/>
            <person name="Hamada M."/>
            <person name="Harada C."/>
            <person name="Hayashi A."/>
            <person name="Hijishita S."/>
            <person name="Honda M."/>
            <person name="Hosokawa S."/>
            <person name="Ichikawa Y."/>
            <person name="Idonuma A."/>
            <person name="Iijima M."/>
            <person name="Ikeda M."/>
            <person name="Ikeno M."/>
            <person name="Ito K."/>
            <person name="Ito S."/>
            <person name="Ito T."/>
            <person name="Ito Y."/>
            <person name="Ito Y."/>
            <person name="Iwabuchi A."/>
            <person name="Kamiya K."/>
            <person name="Karasawa W."/>
            <person name="Kurita K."/>
            <person name="Katagiri S."/>
            <person name="Kikuta A."/>
            <person name="Kobayashi H."/>
            <person name="Kobayashi N."/>
            <person name="Machita K."/>
            <person name="Maehara T."/>
            <person name="Masukawa M."/>
            <person name="Mizubayashi T."/>
            <person name="Mukai Y."/>
            <person name="Nagasaki H."/>
            <person name="Nagata Y."/>
            <person name="Naito S."/>
            <person name="Nakashima M."/>
            <person name="Nakama Y."/>
            <person name="Nakamichi Y."/>
            <person name="Nakamura M."/>
            <person name="Meguro A."/>
            <person name="Negishi M."/>
            <person name="Ohta I."/>
            <person name="Ohta T."/>
            <person name="Okamoto M."/>
            <person name="Ono N."/>
            <person name="Saji S."/>
            <person name="Sakaguchi M."/>
            <person name="Sakai K."/>
            <person name="Shibata M."/>
            <person name="Shimokawa T."/>
            <person name="Song J."/>
            <person name="Takazaki Y."/>
            <person name="Terasawa K."/>
            <person name="Tsugane M."/>
            <person name="Tsuji K."/>
            <person name="Ueda S."/>
            <person name="Waki K."/>
            <person name="Yamagata H."/>
            <person name="Yamamoto M."/>
            <person name="Yamamoto S."/>
            <person name="Yamane H."/>
            <person name="Yoshiki S."/>
            <person name="Yoshihara R."/>
            <person name="Yukawa K."/>
            <person name="Zhong H."/>
            <person name="Yano M."/>
            <person name="Yuan Q."/>
            <person name="Ouyang S."/>
            <person name="Liu J."/>
            <person name="Jones K.M."/>
            <person name="Gansberger K."/>
            <person name="Moffat K."/>
            <person name="Hill J."/>
            <person name="Bera J."/>
            <person name="Fadrosh D."/>
            <person name="Jin S."/>
            <person name="Johri S."/>
            <person name="Kim M."/>
            <person name="Overton L."/>
            <person name="Reardon M."/>
            <person name="Tsitrin T."/>
            <person name="Vuong H."/>
            <person name="Weaver B."/>
            <person name="Ciecko A."/>
            <person name="Tallon L."/>
            <person name="Jackson J."/>
            <person name="Pai G."/>
            <person name="Aken S.V."/>
            <person name="Utterback T."/>
            <person name="Reidmuller S."/>
            <person name="Feldblyum T."/>
            <person name="Hsiao J."/>
            <person name="Zismann V."/>
            <person name="Iobst S."/>
            <person name="de Vazeille A.R."/>
            <person name="Buell C.R."/>
            <person name="Ying K."/>
            <person name="Li Y."/>
            <person name="Lu T."/>
            <person name="Huang Y."/>
            <person name="Zhao Q."/>
            <person name="Feng Q."/>
            <person name="Zhang L."/>
            <person name="Zhu J."/>
            <person name="Weng Q."/>
            <person name="Mu J."/>
            <person name="Lu Y."/>
            <person name="Fan D."/>
            <person name="Liu Y."/>
            <person name="Guan J."/>
            <person name="Zhang Y."/>
            <person name="Yu S."/>
            <person name="Liu X."/>
            <person name="Zhang Y."/>
            <person name="Hong G."/>
            <person name="Han B."/>
            <person name="Choisne N."/>
            <person name="Demange N."/>
            <person name="Orjeda G."/>
            <person name="Samain S."/>
            <person name="Cattolico L."/>
            <person name="Pelletier E."/>
            <person name="Couloux A."/>
            <person name="Segurens B."/>
            <person name="Wincker P."/>
            <person name="D'Hont A."/>
            <person name="Scarpelli C."/>
            <person name="Weissenbach J."/>
            <person name="Salanoubat M."/>
            <person name="Quetier F."/>
            <person name="Yu Y."/>
            <person name="Kim H.R."/>
            <person name="Rambo T."/>
            <person name="Currie J."/>
            <person name="Collura K."/>
            <person name="Luo M."/>
            <person name="Yang T."/>
            <person name="Ammiraju J.S.S."/>
            <person name="Engler F."/>
            <person name="Soderlund C."/>
            <person name="Wing R.A."/>
            <person name="Palmer L.E."/>
            <person name="de la Bastide M."/>
            <person name="Spiegel L."/>
            <person name="Nascimento L."/>
            <person name="Zutavern T."/>
            <person name="O'Shaughnessy A."/>
            <person name="Dike S."/>
            <person name="Dedhia N."/>
            <person name="Preston R."/>
            <person name="Balija V."/>
            <person name="McCombie W.R."/>
            <person name="Chow T."/>
            <person name="Chen H."/>
            <person name="Chung M."/>
            <person name="Chen C."/>
            <person name="Shaw J."/>
            <person name="Wu H."/>
            <person name="Hsiao K."/>
            <person name="Chao Y."/>
            <person name="Chu M."/>
            <person name="Cheng C."/>
            <person name="Hour A."/>
            <person name="Lee P."/>
            <person name="Lin S."/>
            <person name="Lin Y."/>
            <person name="Liou J."/>
            <person name="Liu S."/>
            <person name="Hsing Y."/>
            <person name="Raghuvanshi S."/>
            <person name="Mohanty A."/>
            <person name="Bharti A.K."/>
            <person name="Gaur A."/>
            <person name="Gupta V."/>
            <person name="Kumar D."/>
            <person name="Ravi V."/>
            <person name="Vij S."/>
            <person name="Kapur A."/>
            <person name="Khurana P."/>
            <person name="Khurana P."/>
            <person name="Khurana J.P."/>
            <person name="Tyagi A.K."/>
            <person name="Gaikwad K."/>
            <person name="Singh A."/>
            <person name="Dalal V."/>
            <person name="Srivastava S."/>
            <person name="Dixit A."/>
            <person name="Pal A.K."/>
            <person name="Ghazi I.A."/>
            <person name="Yadav M."/>
            <person name="Pandit A."/>
            <person name="Bhargava A."/>
            <person name="Sureshbabu K."/>
            <person name="Batra K."/>
            <person name="Sharma T.R."/>
            <person name="Mohapatra T."/>
            <person name="Singh N.K."/>
            <person name="Messing J."/>
            <person name="Nelson A.B."/>
            <person name="Fuks G."/>
            <person name="Kavchok S."/>
            <person name="Keizer G."/>
            <person name="Linton E."/>
            <person name="Llaca V."/>
            <person name="Song R."/>
            <person name="Tanyolac B."/>
            <person name="Young S."/>
            <person name="Ho-Il K."/>
            <person name="Hahn J.H."/>
            <person name="Sangsakoo G."/>
            <person name="Vanavichit A."/>
            <person name="de Mattos Luiz.A.T."/>
            <person name="Zimmer P.D."/>
            <person name="Malone G."/>
            <person name="Dellagostin O."/>
            <person name="de Oliveira A.C."/>
            <person name="Bevan M."/>
            <person name="Bancroft I."/>
            <person name="Minx P."/>
            <person name="Cordum H."/>
            <person name="Wilson R."/>
            <person name="Cheng Z."/>
            <person name="Jin W."/>
            <person name="Jiang J."/>
            <person name="Leong S.A."/>
            <person name="Iwama H."/>
            <person name="Gojobori T."/>
            <person name="Itoh T."/>
            <person name="Niimura Y."/>
            <person name="Fujii Y."/>
            <person name="Habara T."/>
            <person name="Sakai H."/>
            <person name="Sato Y."/>
            <person name="Wilson G."/>
            <person name="Kumar K."/>
            <person name="McCouch S."/>
            <person name="Juretic N."/>
            <person name="Hoen D."/>
            <person name="Wright S."/>
            <person name="Bruskiewich R."/>
            <person name="Bureau T."/>
            <person name="Miyao A."/>
            <person name="Hirochika H."/>
            <person name="Nishikawa T."/>
            <person name="Kadowaki K."/>
            <person name="Sugiura M."/>
            <person name="Burr B."/>
            <person name="Sasaki T."/>
        </authorList>
    </citation>
    <scope>NUCLEOTIDE SEQUENCE [LARGE SCALE GENOMIC DNA]</scope>
    <source>
        <strain evidence="6">cv. Nipponbare</strain>
    </source>
</reference>
<protein>
    <recommendedName>
        <fullName evidence="4">Glutathione peroxidase</fullName>
    </recommendedName>
</protein>
<dbReference type="PROSITE" id="PS51355">
    <property type="entry name" value="GLUTATHIONE_PEROXID_3"/>
    <property type="match status" value="1"/>
</dbReference>
<keyword evidence="6" id="KW-1185">Reference proteome</keyword>
<dbReference type="Gramene" id="Os04t0683850-00">
    <property type="protein sequence ID" value="Os04t0683850-00"/>
    <property type="gene ID" value="Os04g0683850"/>
</dbReference>
<keyword evidence="2 4" id="KW-0575">Peroxidase</keyword>
<evidence type="ECO:0000256" key="1">
    <source>
        <dbReference type="ARBA" id="ARBA00006926"/>
    </source>
</evidence>
<dbReference type="GO" id="GO:0006979">
    <property type="term" value="P:response to oxidative stress"/>
    <property type="evidence" value="ECO:0007669"/>
    <property type="project" value="InterPro"/>
</dbReference>
<reference evidence="5 6" key="2">
    <citation type="journal article" date="2013" name="Plant Cell Physiol.">
        <title>Rice Annotation Project Database (RAP-DB): an integrative and interactive database for rice genomics.</title>
        <authorList>
            <person name="Sakai H."/>
            <person name="Lee S.S."/>
            <person name="Tanaka T."/>
            <person name="Numa H."/>
            <person name="Kim J."/>
            <person name="Kawahara Y."/>
            <person name="Wakimoto H."/>
            <person name="Yang C.C."/>
            <person name="Iwamoto M."/>
            <person name="Abe T."/>
            <person name="Yamada Y."/>
            <person name="Muto A."/>
            <person name="Inokuchi H."/>
            <person name="Ikemura T."/>
            <person name="Matsumoto T."/>
            <person name="Sasaki T."/>
            <person name="Itoh T."/>
        </authorList>
    </citation>
    <scope>NUCLEOTIDE SEQUENCE [LARGE SCALE GENOMIC DNA]</scope>
    <source>
        <strain evidence="6">cv. Nipponbare</strain>
    </source>
</reference>
<dbReference type="eggNOG" id="KOG1651">
    <property type="taxonomic scope" value="Eukaryota"/>
</dbReference>
<dbReference type="STRING" id="39947.A0A0P0WGL5"/>
<evidence type="ECO:0000256" key="4">
    <source>
        <dbReference type="RuleBase" id="RU000499"/>
    </source>
</evidence>
<dbReference type="InterPro" id="IPR036249">
    <property type="entry name" value="Thioredoxin-like_sf"/>
</dbReference>
<evidence type="ECO:0000313" key="6">
    <source>
        <dbReference type="Proteomes" id="UP000059680"/>
    </source>
</evidence>
<dbReference type="PROSITE" id="PS00763">
    <property type="entry name" value="GLUTATHIONE_PEROXID_2"/>
    <property type="match status" value="1"/>
</dbReference>
<dbReference type="Proteomes" id="UP000059680">
    <property type="component" value="Chromosome 4"/>
</dbReference>
<evidence type="ECO:0000256" key="3">
    <source>
        <dbReference type="ARBA" id="ARBA00023002"/>
    </source>
</evidence>
<dbReference type="FunFam" id="3.40.30.10:FF:000719">
    <property type="entry name" value="Glutathione peroxidase"/>
    <property type="match status" value="1"/>
</dbReference>
<name>A0A0P0WGL5_ORYSJ</name>
<dbReference type="PRINTS" id="PR01011">
    <property type="entry name" value="GLUTPROXDASE"/>
</dbReference>
<comment type="similarity">
    <text evidence="1 4">Belongs to the glutathione peroxidase family.</text>
</comment>
<keyword evidence="3 4" id="KW-0560">Oxidoreductase</keyword>
<dbReference type="SMR" id="A0A0P0WGL5"/>
<proteinExistence type="inferred from homology"/>
<dbReference type="PANTHER" id="PTHR11592:SF98">
    <property type="entry name" value="GLUTATHIONE PEROXIDASE"/>
    <property type="match status" value="1"/>
</dbReference>
<dbReference type="Pfam" id="PF00255">
    <property type="entry name" value="GSHPx"/>
    <property type="match status" value="1"/>
</dbReference>
<reference evidence="5 6" key="3">
    <citation type="journal article" date="2013" name="Rice">
        <title>Improvement of the Oryza sativa Nipponbare reference genome using next generation sequence and optical map data.</title>
        <authorList>
            <person name="Kawahara Y."/>
            <person name="de la Bastide M."/>
            <person name="Hamilton J.P."/>
            <person name="Kanamori H."/>
            <person name="McCombie W.R."/>
            <person name="Ouyang S."/>
            <person name="Schwartz D.C."/>
            <person name="Tanaka T."/>
            <person name="Wu J."/>
            <person name="Zhou S."/>
            <person name="Childs K.L."/>
            <person name="Davidson R.M."/>
            <person name="Lin H."/>
            <person name="Quesada-Ocampo L."/>
            <person name="Vaillancourt B."/>
            <person name="Sakai H."/>
            <person name="Lee S.S."/>
            <person name="Kim J."/>
            <person name="Numa H."/>
            <person name="Itoh T."/>
            <person name="Buell C.R."/>
            <person name="Matsumoto T."/>
        </authorList>
    </citation>
    <scope>NUCLEOTIDE SEQUENCE [LARGE SCALE GENOMIC DNA]</scope>
    <source>
        <strain evidence="6">cv. Nipponbare</strain>
    </source>
</reference>
<dbReference type="AlphaFoldDB" id="A0A0P0WGL5"/>
<dbReference type="InParanoid" id="A0A0P0WGL5"/>
<evidence type="ECO:0000256" key="2">
    <source>
        <dbReference type="ARBA" id="ARBA00022559"/>
    </source>
</evidence>
<gene>
    <name evidence="5" type="ordered locus">Os04g0683850</name>
    <name evidence="5" type="ORF">OSNPB_040683850</name>
</gene>
<dbReference type="SUPFAM" id="SSF52833">
    <property type="entry name" value="Thioredoxin-like"/>
    <property type="match status" value="1"/>
</dbReference>
<evidence type="ECO:0000313" key="5">
    <source>
        <dbReference type="EMBL" id="BAS91708.1"/>
    </source>
</evidence>
<dbReference type="Gene3D" id="3.40.30.10">
    <property type="entry name" value="Glutaredoxin"/>
    <property type="match status" value="1"/>
</dbReference>
<dbReference type="InterPro" id="IPR000889">
    <property type="entry name" value="Glutathione_peroxidase"/>
</dbReference>
<dbReference type="InterPro" id="IPR029760">
    <property type="entry name" value="GPX_CS"/>
</dbReference>